<gene>
    <name evidence="4" type="ORF">E0L93_02290</name>
</gene>
<comment type="caution">
    <text evidence="4">The sequence shown here is derived from an EMBL/GenBank/DDBJ whole genome shotgun (WGS) entry which is preliminary data.</text>
</comment>
<keyword evidence="2" id="KW-0479">Metal-binding</keyword>
<reference evidence="4 5" key="1">
    <citation type="submission" date="2019-03" db="EMBL/GenBank/DDBJ databases">
        <title>Whole genome sequence of a novel Rubrobacter taiwanensis strain, isolated from Yellowstone National Park.</title>
        <authorList>
            <person name="Freed S."/>
            <person name="Ramaley R.F."/>
            <person name="Kyndt J.A."/>
        </authorList>
    </citation>
    <scope>NUCLEOTIDE SEQUENCE [LARGE SCALE GENOMIC DNA]</scope>
    <source>
        <strain evidence="4 5">Yellowstone</strain>
    </source>
</reference>
<keyword evidence="2" id="KW-0408">Iron</keyword>
<dbReference type="PIRSF" id="PIRSF002825">
    <property type="entry name" value="CfbpA"/>
    <property type="match status" value="1"/>
</dbReference>
<dbReference type="CDD" id="cd13547">
    <property type="entry name" value="PBP2_Fbp_like_2"/>
    <property type="match status" value="1"/>
</dbReference>
<dbReference type="PANTHER" id="PTHR30006:SF24">
    <property type="entry name" value="SLL0237 PROTEIN"/>
    <property type="match status" value="1"/>
</dbReference>
<name>A0A4R1BQ43_9ACTN</name>
<evidence type="ECO:0000313" key="5">
    <source>
        <dbReference type="Proteomes" id="UP000295244"/>
    </source>
</evidence>
<organism evidence="4 5">
    <name type="scientific">Rubrobacter taiwanensis</name>
    <dbReference type="NCBI Taxonomy" id="185139"/>
    <lineage>
        <taxon>Bacteria</taxon>
        <taxon>Bacillati</taxon>
        <taxon>Actinomycetota</taxon>
        <taxon>Rubrobacteria</taxon>
        <taxon>Rubrobacterales</taxon>
        <taxon>Rubrobacteraceae</taxon>
        <taxon>Rubrobacter</taxon>
    </lineage>
</organism>
<proteinExistence type="predicted"/>
<dbReference type="PANTHER" id="PTHR30006">
    <property type="entry name" value="THIAMINE-BINDING PERIPLASMIC PROTEIN-RELATED"/>
    <property type="match status" value="1"/>
</dbReference>
<dbReference type="SUPFAM" id="SSF53850">
    <property type="entry name" value="Periplasmic binding protein-like II"/>
    <property type="match status" value="1"/>
</dbReference>
<evidence type="ECO:0000256" key="2">
    <source>
        <dbReference type="PIRSR" id="PIRSR002825-1"/>
    </source>
</evidence>
<dbReference type="Proteomes" id="UP000295244">
    <property type="component" value="Unassembled WGS sequence"/>
</dbReference>
<dbReference type="InterPro" id="IPR026045">
    <property type="entry name" value="Ferric-bd"/>
</dbReference>
<dbReference type="RefSeq" id="WP_132687940.1">
    <property type="nucleotide sequence ID" value="NZ_SKBU01000006.1"/>
</dbReference>
<evidence type="ECO:0000313" key="4">
    <source>
        <dbReference type="EMBL" id="TCJ19809.1"/>
    </source>
</evidence>
<sequence>MWRSGGRGDGPAGEITLYTSEPQENADALVAAFNEQYPNIEVTVFRSGTGELVTRIESEREASGVQADVLVAADAPTFESLKEEGLFLQYTPEGAEQIDEQFKDPDGYYVGTRLISTIIGYNTNQVDDPPQSWQELTDLEYRGRIGMPSPDYSGAAAYNTALWASRPELGWEWIEALVANEPTVVEGNGQVQQGLASGQFAVGILIDYMVRDLEEQGSPVSGVFPEEGVPAIFQPAAIFENTDNREAAERFVDFLISEEGQRLSVEQNYVPIRSDIESPEGAPQLDEIEILEGDLERLTAEQDAARERFNELLRN</sequence>
<feature type="coiled-coil region" evidence="3">
    <location>
        <begin position="288"/>
        <end position="315"/>
    </location>
</feature>
<feature type="binding site" evidence="2">
    <location>
        <position position="208"/>
    </location>
    <ligand>
        <name>Fe cation</name>
        <dbReference type="ChEBI" id="CHEBI:24875"/>
    </ligand>
</feature>
<dbReference type="OrthoDB" id="366726at2"/>
<dbReference type="GO" id="GO:0046872">
    <property type="term" value="F:metal ion binding"/>
    <property type="evidence" value="ECO:0007669"/>
    <property type="project" value="UniProtKB-KW"/>
</dbReference>
<dbReference type="Gene3D" id="3.40.190.10">
    <property type="entry name" value="Periplasmic binding protein-like II"/>
    <property type="match status" value="2"/>
</dbReference>
<keyword evidence="1" id="KW-0732">Signal</keyword>
<evidence type="ECO:0000256" key="1">
    <source>
        <dbReference type="ARBA" id="ARBA00022729"/>
    </source>
</evidence>
<dbReference type="EMBL" id="SKBU01000006">
    <property type="protein sequence ID" value="TCJ19809.1"/>
    <property type="molecule type" value="Genomic_DNA"/>
</dbReference>
<evidence type="ECO:0000256" key="3">
    <source>
        <dbReference type="SAM" id="Coils"/>
    </source>
</evidence>
<keyword evidence="3" id="KW-0175">Coiled coil</keyword>
<protein>
    <submittedName>
        <fullName evidence="4">Extracellular solute-binding protein</fullName>
    </submittedName>
</protein>
<keyword evidence="5" id="KW-1185">Reference proteome</keyword>
<accession>A0A4R1BQ43</accession>
<dbReference type="Pfam" id="PF13343">
    <property type="entry name" value="SBP_bac_6"/>
    <property type="match status" value="1"/>
</dbReference>
<dbReference type="AlphaFoldDB" id="A0A4R1BQ43"/>